<evidence type="ECO:0000313" key="2">
    <source>
        <dbReference type="EMBL" id="KAF1022915.1"/>
    </source>
</evidence>
<proteinExistence type="predicted"/>
<dbReference type="PANTHER" id="PTHR43433:SF5">
    <property type="entry name" value="AB HYDROLASE-1 DOMAIN-CONTAINING PROTEIN"/>
    <property type="match status" value="1"/>
</dbReference>
<feature type="domain" description="AB hydrolase-1" evidence="1">
    <location>
        <begin position="34"/>
        <end position="292"/>
    </location>
</feature>
<dbReference type="AlphaFoldDB" id="A0A7V8FR21"/>
<organism evidence="2 3">
    <name type="scientific">Paracidovorax wautersii</name>
    <dbReference type="NCBI Taxonomy" id="1177982"/>
    <lineage>
        <taxon>Bacteria</taxon>
        <taxon>Pseudomonadati</taxon>
        <taxon>Pseudomonadota</taxon>
        <taxon>Betaproteobacteria</taxon>
        <taxon>Burkholderiales</taxon>
        <taxon>Comamonadaceae</taxon>
        <taxon>Paracidovorax</taxon>
    </lineage>
</organism>
<dbReference type="InterPro" id="IPR000073">
    <property type="entry name" value="AB_hydrolase_1"/>
</dbReference>
<dbReference type="SUPFAM" id="SSF53474">
    <property type="entry name" value="alpha/beta-Hydrolases"/>
    <property type="match status" value="1"/>
</dbReference>
<dbReference type="InterPro" id="IPR050471">
    <property type="entry name" value="AB_hydrolase"/>
</dbReference>
<evidence type="ECO:0000259" key="1">
    <source>
        <dbReference type="Pfam" id="PF00561"/>
    </source>
</evidence>
<dbReference type="GO" id="GO:0004806">
    <property type="term" value="F:triacylglycerol lipase activity"/>
    <property type="evidence" value="ECO:0007669"/>
    <property type="project" value="TreeGrafter"/>
</dbReference>
<dbReference type="Pfam" id="PF00561">
    <property type="entry name" value="Abhydrolase_1"/>
    <property type="match status" value="1"/>
</dbReference>
<evidence type="ECO:0000313" key="3">
    <source>
        <dbReference type="Proteomes" id="UP000461670"/>
    </source>
</evidence>
<dbReference type="Gene3D" id="3.40.50.1820">
    <property type="entry name" value="alpha/beta hydrolase"/>
    <property type="match status" value="1"/>
</dbReference>
<reference evidence="3" key="1">
    <citation type="journal article" date="2020" name="MBio">
        <title>Horizontal gene transfer to a defensive symbiont with a reduced genome amongst a multipartite beetle microbiome.</title>
        <authorList>
            <person name="Waterworth S.C."/>
            <person name="Florez L.V."/>
            <person name="Rees E.R."/>
            <person name="Hertweck C."/>
            <person name="Kaltenpoth M."/>
            <person name="Kwan J.C."/>
        </authorList>
    </citation>
    <scope>NUCLEOTIDE SEQUENCE [LARGE SCALE GENOMIC DNA]</scope>
</reference>
<protein>
    <submittedName>
        <fullName evidence="2">Aclacinomycin methylesterase RdmC</fullName>
    </submittedName>
</protein>
<dbReference type="Proteomes" id="UP000461670">
    <property type="component" value="Unassembled WGS sequence"/>
</dbReference>
<comment type="caution">
    <text evidence="2">The sequence shown here is derived from an EMBL/GenBank/DDBJ whole genome shotgun (WGS) entry which is preliminary data.</text>
</comment>
<sequence length="331" mass="34811">MHIHANGIRIEVEDSEALPGAVPGALRPDGQDKPVVLLIMGLGMQLIAWPDVFVDALVAAGFRVVRFDNRDAGLSEDMGRRGVRTPNPLWYALRSRLGLPARPPYTLQDMAEDALGVLDALGIARAHVVGASMGGMVAQRVAITAPHRTISLTSMISTSGAAGLPGPAPQVLKALLRPATAAERAGNEAALVVRGMRLFQLIGSPDHPFDDVQLRASVGAAVRRSVRAQGTLRQLMAVAADTRRADLLAQIRCPALVLHGDADTMLPLACGADTARRIPGARLVVLPGMGHLWPDEAYGAWTAHLLAFLAECDLAETAGVATSPAAAAFLQ</sequence>
<dbReference type="InterPro" id="IPR029058">
    <property type="entry name" value="AB_hydrolase_fold"/>
</dbReference>
<accession>A0A7V8FR21</accession>
<dbReference type="PANTHER" id="PTHR43433">
    <property type="entry name" value="HYDROLASE, ALPHA/BETA FOLD FAMILY PROTEIN"/>
    <property type="match status" value="1"/>
</dbReference>
<dbReference type="GO" id="GO:0046503">
    <property type="term" value="P:glycerolipid catabolic process"/>
    <property type="evidence" value="ECO:0007669"/>
    <property type="project" value="TreeGrafter"/>
</dbReference>
<gene>
    <name evidence="2" type="primary">rdmC</name>
    <name evidence="2" type="ORF">GAK30_00854</name>
</gene>
<dbReference type="EMBL" id="WNDQ01000008">
    <property type="protein sequence ID" value="KAF1022915.1"/>
    <property type="molecule type" value="Genomic_DNA"/>
</dbReference>
<name>A0A7V8FR21_9BURK</name>